<keyword evidence="1" id="KW-0229">DNA integration</keyword>
<evidence type="ECO:0000256" key="1">
    <source>
        <dbReference type="ARBA" id="ARBA00022908"/>
    </source>
</evidence>
<dbReference type="InterPro" id="IPR010998">
    <property type="entry name" value="Integrase_recombinase_N"/>
</dbReference>
<accession>A0ABQ2UPN4</accession>
<evidence type="ECO:0000313" key="7">
    <source>
        <dbReference type="EMBL" id="GGU47233.1"/>
    </source>
</evidence>
<feature type="domain" description="Core-binding (CB)" evidence="6">
    <location>
        <begin position="63"/>
        <end position="180"/>
    </location>
</feature>
<feature type="domain" description="Tyr recombinase" evidence="5">
    <location>
        <begin position="201"/>
        <end position="400"/>
    </location>
</feature>
<dbReference type="PANTHER" id="PTHR30349:SF91">
    <property type="entry name" value="INTA PROTEIN"/>
    <property type="match status" value="1"/>
</dbReference>
<comment type="caution">
    <text evidence="7">The sequence shown here is derived from an EMBL/GenBank/DDBJ whole genome shotgun (WGS) entry which is preliminary data.</text>
</comment>
<sequence length="408" mass="46495">MASSARANGEGSIYPHRNGFAAYVWVTTPSGEKKRKYVYGPTREVVHEKWIKLHQAAKNGPVATSVPRLREYLHYWLNDVIKPNRAPLTYVNYELFVRLYINPTLGDDRLDKLKLRDVQKWINAIPSVCQCCAQGKDERRPQKRRRCCALGKRSCCGEAPSARTISDIRACLRSALNHAIREELITRNVAELVTLPKVRKRKRTAWTSDEARRFLESARDARDPMYAGYVLALVLGLRKGEILGLTWGALDFDHGELAVTHQLQRASKQLLHRETKTDASDDTLPLPSIVVAALEQRRRQQLADRKEADTAWHKSDLVFTTKFGLPIDPRNFNRSWDNRVARSGVRKITVHDGRRSCGTLLVDLDVHPRVIMAILRHAEFSVTMEIYAQASSQKTRDALKRLGESLDQ</sequence>
<dbReference type="InterPro" id="IPR013762">
    <property type="entry name" value="Integrase-like_cat_sf"/>
</dbReference>
<evidence type="ECO:0000259" key="6">
    <source>
        <dbReference type="PROSITE" id="PS51900"/>
    </source>
</evidence>
<protein>
    <submittedName>
        <fullName evidence="7">Site-specific integrase</fullName>
    </submittedName>
</protein>
<dbReference type="Gene3D" id="1.10.150.130">
    <property type="match status" value="1"/>
</dbReference>
<evidence type="ECO:0000259" key="5">
    <source>
        <dbReference type="PROSITE" id="PS51898"/>
    </source>
</evidence>
<organism evidence="7 8">
    <name type="scientific">Lentzea flava</name>
    <dbReference type="NCBI Taxonomy" id="103732"/>
    <lineage>
        <taxon>Bacteria</taxon>
        <taxon>Bacillati</taxon>
        <taxon>Actinomycetota</taxon>
        <taxon>Actinomycetes</taxon>
        <taxon>Pseudonocardiales</taxon>
        <taxon>Pseudonocardiaceae</taxon>
        <taxon>Lentzea</taxon>
    </lineage>
</organism>
<dbReference type="PANTHER" id="PTHR30349">
    <property type="entry name" value="PHAGE INTEGRASE-RELATED"/>
    <property type="match status" value="1"/>
</dbReference>
<keyword evidence="2 4" id="KW-0238">DNA-binding</keyword>
<gene>
    <name evidence="7" type="ORF">GCM10010178_44770</name>
</gene>
<dbReference type="Pfam" id="PF00589">
    <property type="entry name" value="Phage_integrase"/>
    <property type="match status" value="1"/>
</dbReference>
<dbReference type="RefSeq" id="WP_189255657.1">
    <property type="nucleotide sequence ID" value="NZ_BMRE01000019.1"/>
</dbReference>
<proteinExistence type="predicted"/>
<dbReference type="PROSITE" id="PS51898">
    <property type="entry name" value="TYR_RECOMBINASE"/>
    <property type="match status" value="1"/>
</dbReference>
<dbReference type="InterPro" id="IPR050090">
    <property type="entry name" value="Tyrosine_recombinase_XerCD"/>
</dbReference>
<dbReference type="EMBL" id="BMRE01000019">
    <property type="protein sequence ID" value="GGU47233.1"/>
    <property type="molecule type" value="Genomic_DNA"/>
</dbReference>
<dbReference type="InterPro" id="IPR011010">
    <property type="entry name" value="DNA_brk_join_enz"/>
</dbReference>
<dbReference type="Gene3D" id="1.10.443.10">
    <property type="entry name" value="Intergrase catalytic core"/>
    <property type="match status" value="1"/>
</dbReference>
<evidence type="ECO:0000256" key="3">
    <source>
        <dbReference type="ARBA" id="ARBA00023172"/>
    </source>
</evidence>
<reference evidence="8" key="1">
    <citation type="journal article" date="2019" name="Int. J. Syst. Evol. Microbiol.">
        <title>The Global Catalogue of Microorganisms (GCM) 10K type strain sequencing project: providing services to taxonomists for standard genome sequencing and annotation.</title>
        <authorList>
            <consortium name="The Broad Institute Genomics Platform"/>
            <consortium name="The Broad Institute Genome Sequencing Center for Infectious Disease"/>
            <person name="Wu L."/>
            <person name="Ma J."/>
        </authorList>
    </citation>
    <scope>NUCLEOTIDE SEQUENCE [LARGE SCALE GENOMIC DNA]</scope>
    <source>
        <strain evidence="8">JCM 3296</strain>
    </source>
</reference>
<dbReference type="Pfam" id="PF14659">
    <property type="entry name" value="Phage_int_SAM_3"/>
    <property type="match status" value="1"/>
</dbReference>
<keyword evidence="3" id="KW-0233">DNA recombination</keyword>
<evidence type="ECO:0000256" key="2">
    <source>
        <dbReference type="ARBA" id="ARBA00023125"/>
    </source>
</evidence>
<dbReference type="InterPro" id="IPR004107">
    <property type="entry name" value="Integrase_SAM-like_N"/>
</dbReference>
<dbReference type="CDD" id="cd01189">
    <property type="entry name" value="INT_ICEBs1_C_like"/>
    <property type="match status" value="1"/>
</dbReference>
<dbReference type="SUPFAM" id="SSF56349">
    <property type="entry name" value="DNA breaking-rejoining enzymes"/>
    <property type="match status" value="1"/>
</dbReference>
<dbReference type="Proteomes" id="UP000649573">
    <property type="component" value="Unassembled WGS sequence"/>
</dbReference>
<name>A0ABQ2UPN4_9PSEU</name>
<dbReference type="PROSITE" id="PS51900">
    <property type="entry name" value="CB"/>
    <property type="match status" value="1"/>
</dbReference>
<keyword evidence="8" id="KW-1185">Reference proteome</keyword>
<evidence type="ECO:0000256" key="4">
    <source>
        <dbReference type="PROSITE-ProRule" id="PRU01248"/>
    </source>
</evidence>
<dbReference type="InterPro" id="IPR044068">
    <property type="entry name" value="CB"/>
</dbReference>
<evidence type="ECO:0000313" key="8">
    <source>
        <dbReference type="Proteomes" id="UP000649573"/>
    </source>
</evidence>
<dbReference type="InterPro" id="IPR002104">
    <property type="entry name" value="Integrase_catalytic"/>
</dbReference>